<gene>
    <name evidence="1" type="ORF">GCM10010211_73510</name>
</gene>
<sequence>MVEPWARGYPNPSHICRSFPARHVGAGDVPYAGIAPYARDMTDRFIEVSLDKRGVSCTAKLLDDRAPITCNAVWDALPLGGDVYHAKYARNEIYALVPPFAPQEPPLENPTITPIPGDLCYFTFSDTQLGTASYGYEQEAKHQGRATVVDLALFYERNNLLINGDAGWVPGIVWGAVVDGLDRMADACQDLWRAGALGETLNFRRA</sequence>
<dbReference type="InterPro" id="IPR029000">
    <property type="entry name" value="Cyclophilin-like_dom_sf"/>
</dbReference>
<dbReference type="Proteomes" id="UP000654471">
    <property type="component" value="Unassembled WGS sequence"/>
</dbReference>
<dbReference type="InterPro" id="IPR024532">
    <property type="entry name" value="DUF3830"/>
</dbReference>
<proteinExistence type="predicted"/>
<evidence type="ECO:0000313" key="1">
    <source>
        <dbReference type="EMBL" id="GGU95665.1"/>
    </source>
</evidence>
<protein>
    <recommendedName>
        <fullName evidence="3">DUF3830 family protein</fullName>
    </recommendedName>
</protein>
<dbReference type="EMBL" id="BMRP01000049">
    <property type="protein sequence ID" value="GGU95665.1"/>
    <property type="molecule type" value="Genomic_DNA"/>
</dbReference>
<name>A0ABQ2VL33_9ACTN</name>
<accession>A0ABQ2VL33</accession>
<organism evidence="1 2">
    <name type="scientific">Streptomyces albospinus</name>
    <dbReference type="NCBI Taxonomy" id="285515"/>
    <lineage>
        <taxon>Bacteria</taxon>
        <taxon>Bacillati</taxon>
        <taxon>Actinomycetota</taxon>
        <taxon>Actinomycetes</taxon>
        <taxon>Kitasatosporales</taxon>
        <taxon>Streptomycetaceae</taxon>
        <taxon>Streptomyces</taxon>
    </lineage>
</organism>
<comment type="caution">
    <text evidence="1">The sequence shown here is derived from an EMBL/GenBank/DDBJ whole genome shotgun (WGS) entry which is preliminary data.</text>
</comment>
<evidence type="ECO:0008006" key="3">
    <source>
        <dbReference type="Google" id="ProtNLM"/>
    </source>
</evidence>
<dbReference type="Pfam" id="PF12903">
    <property type="entry name" value="DUF3830"/>
    <property type="match status" value="1"/>
</dbReference>
<evidence type="ECO:0000313" key="2">
    <source>
        <dbReference type="Proteomes" id="UP000654471"/>
    </source>
</evidence>
<reference evidence="2" key="1">
    <citation type="journal article" date="2019" name="Int. J. Syst. Evol. Microbiol.">
        <title>The Global Catalogue of Microorganisms (GCM) 10K type strain sequencing project: providing services to taxonomists for standard genome sequencing and annotation.</title>
        <authorList>
            <consortium name="The Broad Institute Genomics Platform"/>
            <consortium name="The Broad Institute Genome Sequencing Center for Infectious Disease"/>
            <person name="Wu L."/>
            <person name="Ma J."/>
        </authorList>
    </citation>
    <scope>NUCLEOTIDE SEQUENCE [LARGE SCALE GENOMIC DNA]</scope>
    <source>
        <strain evidence="2">JCM 3399</strain>
    </source>
</reference>
<keyword evidence="2" id="KW-1185">Reference proteome</keyword>
<dbReference type="Gene3D" id="2.40.100.20">
    <property type="match status" value="1"/>
</dbReference>
<dbReference type="SUPFAM" id="SSF50891">
    <property type="entry name" value="Cyclophilin-like"/>
    <property type="match status" value="1"/>
</dbReference>